<dbReference type="EMBL" id="JAKXMK010000003">
    <property type="protein sequence ID" value="MCH6164857.1"/>
    <property type="molecule type" value="Genomic_DNA"/>
</dbReference>
<dbReference type="InterPro" id="IPR003719">
    <property type="entry name" value="Phenazine_PhzF-like"/>
</dbReference>
<comment type="similarity">
    <text evidence="1">Belongs to the PhzF family.</text>
</comment>
<evidence type="ECO:0000313" key="5">
    <source>
        <dbReference type="Proteomes" id="UP001299970"/>
    </source>
</evidence>
<proteinExistence type="inferred from homology"/>
<evidence type="ECO:0000256" key="2">
    <source>
        <dbReference type="ARBA" id="ARBA00023235"/>
    </source>
</evidence>
<feature type="region of interest" description="Disordered" evidence="3">
    <location>
        <begin position="98"/>
        <end position="119"/>
    </location>
</feature>
<name>A0ABS9T8J7_9PSEU</name>
<dbReference type="Gene3D" id="3.10.310.10">
    <property type="entry name" value="Diaminopimelate Epimerase, Chain A, domain 1"/>
    <property type="match status" value="2"/>
</dbReference>
<dbReference type="RefSeq" id="WP_241034879.1">
    <property type="nucleotide sequence ID" value="NZ_BAAAJF010000009.1"/>
</dbReference>
<keyword evidence="2" id="KW-0413">Isomerase</keyword>
<dbReference type="PANTHER" id="PTHR13774:SF17">
    <property type="entry name" value="PHENAZINE BIOSYNTHESIS-LIKE DOMAIN-CONTAINING PROTEIN"/>
    <property type="match status" value="1"/>
</dbReference>
<evidence type="ECO:0000313" key="4">
    <source>
        <dbReference type="EMBL" id="MCH6164857.1"/>
    </source>
</evidence>
<comment type="caution">
    <text evidence="4">The sequence shown here is derived from an EMBL/GenBank/DDBJ whole genome shotgun (WGS) entry which is preliminary data.</text>
</comment>
<organism evidence="4 5">
    <name type="scientific">Pseudonocardia alaniniphila</name>
    <dbReference type="NCBI Taxonomy" id="75291"/>
    <lineage>
        <taxon>Bacteria</taxon>
        <taxon>Bacillati</taxon>
        <taxon>Actinomycetota</taxon>
        <taxon>Actinomycetes</taxon>
        <taxon>Pseudonocardiales</taxon>
        <taxon>Pseudonocardiaceae</taxon>
        <taxon>Pseudonocardia</taxon>
    </lineage>
</organism>
<reference evidence="4 5" key="1">
    <citation type="submission" date="2022-03" db="EMBL/GenBank/DDBJ databases">
        <title>Pseudonocardia alaer sp. nov., a novel actinomycete isolated from reed forest soil.</title>
        <authorList>
            <person name="Wang L."/>
        </authorList>
    </citation>
    <scope>NUCLEOTIDE SEQUENCE [LARGE SCALE GENOMIC DNA]</scope>
    <source>
        <strain evidence="4 5">Y-16303</strain>
    </source>
</reference>
<dbReference type="Pfam" id="PF02567">
    <property type="entry name" value="PhzC-PhzF"/>
    <property type="match status" value="1"/>
</dbReference>
<evidence type="ECO:0000256" key="1">
    <source>
        <dbReference type="ARBA" id="ARBA00008270"/>
    </source>
</evidence>
<dbReference type="PANTHER" id="PTHR13774">
    <property type="entry name" value="PHENAZINE BIOSYNTHESIS PROTEIN"/>
    <property type="match status" value="1"/>
</dbReference>
<dbReference type="Proteomes" id="UP001299970">
    <property type="component" value="Unassembled WGS sequence"/>
</dbReference>
<keyword evidence="5" id="KW-1185">Reference proteome</keyword>
<evidence type="ECO:0000256" key="3">
    <source>
        <dbReference type="SAM" id="MobiDB-lite"/>
    </source>
</evidence>
<dbReference type="PIRSF" id="PIRSF016184">
    <property type="entry name" value="PhzC_PhzF"/>
    <property type="match status" value="1"/>
</dbReference>
<sequence>MRAYVVDVFAETAFRGNPAGVVLLAGAADEGWMQSVAGELNQTATAFVDVSGAEDAPKPLRWFSPTTELALCGHGTLASAHVLGGDQSFETRSGTLTCSAGPDGSVRTELPADPSRPEVPSEELLAGLPGVTVRSTWRGRHDVLVEAGSADEVRSLRPDLAMLARVSARGVVVTAPGDNGRSDVVSRFFAPNAGIPEDPVTGSAHCTLASWWCPRLGVGEFLAEQASERGGMLRVRLDGDQVSLAGHAVTIFSGRLHTSPHT</sequence>
<gene>
    <name evidence="4" type="ORF">MMF94_04095</name>
</gene>
<accession>A0ABS9T8J7</accession>
<dbReference type="SUPFAM" id="SSF54506">
    <property type="entry name" value="Diaminopimelate epimerase-like"/>
    <property type="match status" value="1"/>
</dbReference>
<protein>
    <submittedName>
        <fullName evidence="4">PhzF family phenazine biosynthesis protein</fullName>
    </submittedName>
</protein>